<proteinExistence type="predicted"/>
<evidence type="ECO:0000313" key="1">
    <source>
        <dbReference type="EMBL" id="TFD77050.1"/>
    </source>
</evidence>
<accession>A0A4Y8KM34</accession>
<keyword evidence="2" id="KW-1185">Reference proteome</keyword>
<name>A0A4Y8KM34_9MICO</name>
<dbReference type="AlphaFoldDB" id="A0A4Y8KM34"/>
<gene>
    <name evidence="1" type="ORF">E3T53_12325</name>
</gene>
<organism evidence="1 2">
    <name type="scientific">Cryobacterium psychrophilum</name>
    <dbReference type="NCBI Taxonomy" id="41988"/>
    <lineage>
        <taxon>Bacteria</taxon>
        <taxon>Bacillati</taxon>
        <taxon>Actinomycetota</taxon>
        <taxon>Actinomycetes</taxon>
        <taxon>Micrococcales</taxon>
        <taxon>Microbacteriaceae</taxon>
        <taxon>Cryobacterium</taxon>
    </lineage>
</organism>
<dbReference type="OrthoDB" id="5117699at2"/>
<comment type="caution">
    <text evidence="1">The sequence shown here is derived from an EMBL/GenBank/DDBJ whole genome shotgun (WGS) entry which is preliminary data.</text>
</comment>
<sequence length="103" mass="11053">MFILGIIMIVASAVCSVASVRLTSRANPGVHIPLWSNPPSRSRAGTVLTVSTLVLMIWGGNLATEQLGSFVFLILIAVVVGPYLVVRLFHNRTVARLDAVSRP</sequence>
<dbReference type="RefSeq" id="WP_134173408.1">
    <property type="nucleotide sequence ID" value="NZ_SODI01000001.1"/>
</dbReference>
<evidence type="ECO:0000313" key="2">
    <source>
        <dbReference type="Proteomes" id="UP000298218"/>
    </source>
</evidence>
<dbReference type="Proteomes" id="UP000298218">
    <property type="component" value="Unassembled WGS sequence"/>
</dbReference>
<reference evidence="1 2" key="1">
    <citation type="submission" date="2019-03" db="EMBL/GenBank/DDBJ databases">
        <title>Genomics of glacier-inhabiting Cryobacterium strains.</title>
        <authorList>
            <person name="Liu Q."/>
            <person name="Xin Y.-H."/>
        </authorList>
    </citation>
    <scope>NUCLEOTIDE SEQUENCE [LARGE SCALE GENOMIC DNA]</scope>
    <source>
        <strain evidence="1 2">CGMCC 1.4292</strain>
    </source>
</reference>
<protein>
    <submittedName>
        <fullName evidence="1">Uncharacterized protein</fullName>
    </submittedName>
</protein>
<dbReference type="EMBL" id="SOHQ01000032">
    <property type="protein sequence ID" value="TFD77050.1"/>
    <property type="molecule type" value="Genomic_DNA"/>
</dbReference>